<dbReference type="CDD" id="cd10448">
    <property type="entry name" value="GIY-YIG_unchar_3"/>
    <property type="match status" value="1"/>
</dbReference>
<evidence type="ECO:0000256" key="1">
    <source>
        <dbReference type="ARBA" id="ARBA00007435"/>
    </source>
</evidence>
<dbReference type="InterPro" id="IPR050190">
    <property type="entry name" value="UPF0213_domain"/>
</dbReference>
<gene>
    <name evidence="3" type="ORF">JCM17846_33710</name>
</gene>
<evidence type="ECO:0000259" key="2">
    <source>
        <dbReference type="PROSITE" id="PS50164"/>
    </source>
</evidence>
<comment type="similarity">
    <text evidence="1">Belongs to the UPF0213 family.</text>
</comment>
<organism evidence="3 4">
    <name type="scientific">Iodidimonas nitroreducens</name>
    <dbReference type="NCBI Taxonomy" id="1236968"/>
    <lineage>
        <taxon>Bacteria</taxon>
        <taxon>Pseudomonadati</taxon>
        <taxon>Pseudomonadota</taxon>
        <taxon>Alphaproteobacteria</taxon>
        <taxon>Iodidimonadales</taxon>
        <taxon>Iodidimonadaceae</taxon>
        <taxon>Iodidimonas</taxon>
    </lineage>
</organism>
<dbReference type="InterPro" id="IPR000305">
    <property type="entry name" value="GIY-YIG_endonuc"/>
</dbReference>
<accession>A0A5A7NF36</accession>
<dbReference type="Proteomes" id="UP000324996">
    <property type="component" value="Unassembled WGS sequence"/>
</dbReference>
<evidence type="ECO:0000313" key="4">
    <source>
        <dbReference type="Proteomes" id="UP000324996"/>
    </source>
</evidence>
<keyword evidence="4" id="KW-1185">Reference proteome</keyword>
<feature type="domain" description="GIY-YIG" evidence="2">
    <location>
        <begin position="1"/>
        <end position="78"/>
    </location>
</feature>
<protein>
    <submittedName>
        <fullName evidence="3">Excinuclease ABC subunit C</fullName>
    </submittedName>
</protein>
<dbReference type="EMBL" id="BKCN01000053">
    <property type="protein sequence ID" value="GER05689.1"/>
    <property type="molecule type" value="Genomic_DNA"/>
</dbReference>
<dbReference type="SUPFAM" id="SSF82771">
    <property type="entry name" value="GIY-YIG endonuclease"/>
    <property type="match status" value="1"/>
</dbReference>
<evidence type="ECO:0000313" key="3">
    <source>
        <dbReference type="EMBL" id="GER05689.1"/>
    </source>
</evidence>
<dbReference type="PANTHER" id="PTHR34477:SF5">
    <property type="entry name" value="BSL5627 PROTEIN"/>
    <property type="match status" value="1"/>
</dbReference>
<reference evidence="3 4" key="1">
    <citation type="submission" date="2019-09" db="EMBL/GenBank/DDBJ databases">
        <title>NBRP : Genome information of microbial organism related human and environment.</title>
        <authorList>
            <person name="Hattori M."/>
            <person name="Oshima K."/>
            <person name="Inaba H."/>
            <person name="Suda W."/>
            <person name="Sakamoto M."/>
            <person name="Iino T."/>
            <person name="Kitahara M."/>
            <person name="Oshida Y."/>
            <person name="Iida T."/>
            <person name="Kudo T."/>
            <person name="Itoh T."/>
            <person name="Ohkuma M."/>
        </authorList>
    </citation>
    <scope>NUCLEOTIDE SEQUENCE [LARGE SCALE GENOMIC DNA]</scope>
    <source>
        <strain evidence="3 4">Q-1</strain>
    </source>
</reference>
<dbReference type="Pfam" id="PF01541">
    <property type="entry name" value="GIY-YIG"/>
    <property type="match status" value="1"/>
</dbReference>
<comment type="caution">
    <text evidence="3">The sequence shown here is derived from an EMBL/GenBank/DDBJ whole genome shotgun (WGS) entry which is preliminary data.</text>
</comment>
<proteinExistence type="inferred from homology"/>
<name>A0A5A7NF36_9PROT</name>
<dbReference type="Gene3D" id="3.40.1440.10">
    <property type="entry name" value="GIY-YIG endonuclease"/>
    <property type="match status" value="1"/>
</dbReference>
<sequence length="94" mass="11075">MGGWVYILANKRNGTLYTGVTTSLTRRTFQHRTGLGSAFTRKYAVSRLVWCEPHDNIASAITREKSIKRWQRQWKIDLIEATNPDWRDLWEHIV</sequence>
<dbReference type="AlphaFoldDB" id="A0A5A7NF36"/>
<dbReference type="InterPro" id="IPR035901">
    <property type="entry name" value="GIY-YIG_endonuc_sf"/>
</dbReference>
<dbReference type="PANTHER" id="PTHR34477">
    <property type="entry name" value="UPF0213 PROTEIN YHBQ"/>
    <property type="match status" value="1"/>
</dbReference>
<dbReference type="RefSeq" id="WP_042087969.1">
    <property type="nucleotide sequence ID" value="NZ_BKCN01000053.1"/>
</dbReference>
<dbReference type="PROSITE" id="PS50164">
    <property type="entry name" value="GIY_YIG"/>
    <property type="match status" value="1"/>
</dbReference>